<feature type="transmembrane region" description="Helical" evidence="6">
    <location>
        <begin position="278"/>
        <end position="300"/>
    </location>
</feature>
<dbReference type="AlphaFoldDB" id="A0A7I7VVU7"/>
<keyword evidence="4 6" id="KW-1133">Transmembrane helix</keyword>
<evidence type="ECO:0000256" key="5">
    <source>
        <dbReference type="ARBA" id="ARBA00023136"/>
    </source>
</evidence>
<evidence type="ECO:0000256" key="6">
    <source>
        <dbReference type="SAM" id="Phobius"/>
    </source>
</evidence>
<dbReference type="PANTHER" id="PTHR21716">
    <property type="entry name" value="TRANSMEMBRANE PROTEIN"/>
    <property type="match status" value="1"/>
</dbReference>
<dbReference type="Pfam" id="PF01594">
    <property type="entry name" value="AI-2E_transport"/>
    <property type="match status" value="1"/>
</dbReference>
<comment type="similarity">
    <text evidence="2">Belongs to the autoinducer-2 exporter (AI-2E) (TC 2.A.86) family.</text>
</comment>
<dbReference type="GO" id="GO:0016020">
    <property type="term" value="C:membrane"/>
    <property type="evidence" value="ECO:0007669"/>
    <property type="project" value="UniProtKB-SubCell"/>
</dbReference>
<feature type="transmembrane region" description="Helical" evidence="6">
    <location>
        <begin position="252"/>
        <end position="272"/>
    </location>
</feature>
<sequence length="403" mass="43420">MSTGDERAPDDIGRRLTSTQQRALAVFTVLGIAFGAYFLRAFFILIVVAAVAAYLFAPLYERLQRRLGTGLSATLTLLAAVLVVIVPVSLVVFLAIVEITQMVDTVSQWMEETDVSTLGDRALEVVNDTAAELPYLDIHVTPDTLRNGVVTVSQRVGEWLLAVLQGALGGVVGALAATMIFLYVFISLLTKRDQLRTLIGQLNPLGEEITDLYLEKTGAMVRGTVMGQFVIAVAQGVAGAISIYVAGFHEGIFFFAVILSTLSVIPLGSGVVTIPFGIGMALFGNVVGGLFVVGFHLIAVTNIDNFLRPILVPRAARLDPALMLLAVFSGIAMFGFWGIVLGPVMMIIIVTTISVYLAVYRGVPLTADDDTAPRPADTPRWWRWVRERFGRRQPAATPRPAAG</sequence>
<evidence type="ECO:0000256" key="3">
    <source>
        <dbReference type="ARBA" id="ARBA00022692"/>
    </source>
</evidence>
<keyword evidence="5 6" id="KW-0472">Membrane</keyword>
<evidence type="ECO:0000313" key="8">
    <source>
        <dbReference type="Proteomes" id="UP000467201"/>
    </source>
</evidence>
<organism evidence="7 8">
    <name type="scientific">Mycolicibacterium doricum</name>
    <dbReference type="NCBI Taxonomy" id="126673"/>
    <lineage>
        <taxon>Bacteria</taxon>
        <taxon>Bacillati</taxon>
        <taxon>Actinomycetota</taxon>
        <taxon>Actinomycetes</taxon>
        <taxon>Mycobacteriales</taxon>
        <taxon>Mycobacteriaceae</taxon>
        <taxon>Mycolicibacterium</taxon>
    </lineage>
</organism>
<feature type="transmembrane region" description="Helical" evidence="6">
    <location>
        <begin position="321"/>
        <end position="339"/>
    </location>
</feature>
<dbReference type="PANTHER" id="PTHR21716:SF4">
    <property type="entry name" value="TRANSMEMBRANE PROTEIN 245"/>
    <property type="match status" value="1"/>
</dbReference>
<gene>
    <name evidence="7" type="ORF">MDOR_28910</name>
</gene>
<comment type="subcellular location">
    <subcellularLocation>
        <location evidence="1">Membrane</location>
        <topology evidence="1">Multi-pass membrane protein</topology>
    </subcellularLocation>
</comment>
<evidence type="ECO:0000256" key="2">
    <source>
        <dbReference type="ARBA" id="ARBA00009773"/>
    </source>
</evidence>
<dbReference type="KEGG" id="mdr:MDOR_28910"/>
<feature type="transmembrane region" description="Helical" evidence="6">
    <location>
        <begin position="24"/>
        <end position="57"/>
    </location>
</feature>
<dbReference type="EMBL" id="AP022605">
    <property type="protein sequence ID" value="BBZ08722.1"/>
    <property type="molecule type" value="Genomic_DNA"/>
</dbReference>
<feature type="transmembrane region" description="Helical" evidence="6">
    <location>
        <begin position="225"/>
        <end position="245"/>
    </location>
</feature>
<keyword evidence="3 6" id="KW-0812">Transmembrane</keyword>
<evidence type="ECO:0000256" key="1">
    <source>
        <dbReference type="ARBA" id="ARBA00004141"/>
    </source>
</evidence>
<reference evidence="7 8" key="1">
    <citation type="journal article" date="2019" name="Emerg. Microbes Infect.">
        <title>Comprehensive subspecies identification of 175 nontuberculous mycobacteria species based on 7547 genomic profiles.</title>
        <authorList>
            <person name="Matsumoto Y."/>
            <person name="Kinjo T."/>
            <person name="Motooka D."/>
            <person name="Nabeya D."/>
            <person name="Jung N."/>
            <person name="Uechi K."/>
            <person name="Horii T."/>
            <person name="Iida T."/>
            <person name="Fujita J."/>
            <person name="Nakamura S."/>
        </authorList>
    </citation>
    <scope>NUCLEOTIDE SEQUENCE [LARGE SCALE GENOMIC DNA]</scope>
    <source>
        <strain evidence="7 8">JCM 12405</strain>
    </source>
</reference>
<dbReference type="Proteomes" id="UP000467201">
    <property type="component" value="Chromosome"/>
</dbReference>
<proteinExistence type="inferred from homology"/>
<evidence type="ECO:0000256" key="4">
    <source>
        <dbReference type="ARBA" id="ARBA00022989"/>
    </source>
</evidence>
<evidence type="ECO:0000313" key="7">
    <source>
        <dbReference type="EMBL" id="BBZ08722.1"/>
    </source>
</evidence>
<dbReference type="InterPro" id="IPR002549">
    <property type="entry name" value="AI-2E-like"/>
</dbReference>
<protein>
    <submittedName>
        <fullName evidence="7">AI-2E family transporter</fullName>
    </submittedName>
</protein>
<feature type="transmembrane region" description="Helical" evidence="6">
    <location>
        <begin position="77"/>
        <end position="97"/>
    </location>
</feature>
<feature type="transmembrane region" description="Helical" evidence="6">
    <location>
        <begin position="159"/>
        <end position="186"/>
    </location>
</feature>
<name>A0A7I7VVU7_9MYCO</name>
<accession>A0A7I7VVU7</accession>